<evidence type="ECO:0000313" key="2">
    <source>
        <dbReference type="EMBL" id="GAT96253.1"/>
    </source>
</evidence>
<dbReference type="SUPFAM" id="SSF54236">
    <property type="entry name" value="Ubiquitin-like"/>
    <property type="match status" value="1"/>
</dbReference>
<dbReference type="Gene3D" id="3.10.20.90">
    <property type="entry name" value="Phosphatidylinositol 3-kinase Catalytic Subunit, Chain A, domain 1"/>
    <property type="match status" value="1"/>
</dbReference>
<gene>
    <name evidence="2" type="ORF">CL6EHI_041890</name>
</gene>
<dbReference type="EMBL" id="BDEQ01000001">
    <property type="protein sequence ID" value="GAT96253.1"/>
    <property type="molecule type" value="Genomic_DNA"/>
</dbReference>
<dbReference type="VEuPathDB" id="AmoebaDB:EHI8A_132930"/>
<comment type="caution">
    <text evidence="2">The sequence shown here is derived from an EMBL/GenBank/DDBJ whole genome shotgun (WGS) entry which is preliminary data.</text>
</comment>
<dbReference type="VEuPathDB" id="AmoebaDB:EHI7A_124410"/>
<dbReference type="VEuPathDB" id="AmoebaDB:EHI_041890"/>
<proteinExistence type="predicted"/>
<dbReference type="OMA" id="FIKEICI"/>
<name>A0A5K1VKB6_ENTHI</name>
<dbReference type="Proteomes" id="UP000078387">
    <property type="component" value="Unassembled WGS sequence"/>
</dbReference>
<dbReference type="PROSITE" id="PS50033">
    <property type="entry name" value="UBX"/>
    <property type="match status" value="1"/>
</dbReference>
<dbReference type="AlphaFoldDB" id="A0A5K1VKB6"/>
<dbReference type="VEuPathDB" id="AmoebaDB:KM1_208280"/>
<evidence type="ECO:0000313" key="3">
    <source>
        <dbReference type="Proteomes" id="UP000078387"/>
    </source>
</evidence>
<dbReference type="VEuPathDB" id="AmoebaDB:EHI5A_177430"/>
<feature type="domain" description="UBX" evidence="1">
    <location>
        <begin position="67"/>
        <end position="142"/>
    </location>
</feature>
<protein>
    <recommendedName>
        <fullName evidence="1">UBX domain-containing protein</fullName>
    </recommendedName>
</protein>
<dbReference type="CDD" id="cd01767">
    <property type="entry name" value="UBX"/>
    <property type="match status" value="1"/>
</dbReference>
<organism evidence="2 3">
    <name type="scientific">Entamoeba histolytica</name>
    <dbReference type="NCBI Taxonomy" id="5759"/>
    <lineage>
        <taxon>Eukaryota</taxon>
        <taxon>Amoebozoa</taxon>
        <taxon>Evosea</taxon>
        <taxon>Archamoebae</taxon>
        <taxon>Mastigamoebida</taxon>
        <taxon>Entamoebidae</taxon>
        <taxon>Entamoeba</taxon>
    </lineage>
</organism>
<dbReference type="InterPro" id="IPR001012">
    <property type="entry name" value="UBX_dom"/>
</dbReference>
<sequence length="172" mass="20379">MNFKLSFNIVEVDLKIKRFVGYKTSLIESDDFYELTKEEALQLIKPKPKEFKFRDEITEEERLQKLIALPKTMIKFKLPDGTELIRNFKPNQTTEDLYNFIMEMCIDIPFVLRKPFGKNNWVINDDTPLYKSKLVPSGVLCIVFLTKDKIQSPFIKEEVLQLYYNTINETNH</sequence>
<dbReference type="InterPro" id="IPR029071">
    <property type="entry name" value="Ubiquitin-like_domsf"/>
</dbReference>
<dbReference type="Pfam" id="PF00789">
    <property type="entry name" value="UBX"/>
    <property type="match status" value="1"/>
</dbReference>
<evidence type="ECO:0000259" key="1">
    <source>
        <dbReference type="PROSITE" id="PS50033"/>
    </source>
</evidence>
<reference evidence="2 3" key="1">
    <citation type="submission" date="2016-05" db="EMBL/GenBank/DDBJ databases">
        <title>First whole genome sequencing of Entamoeba histolytica HM1:IMSS-clone-6.</title>
        <authorList>
            <person name="Mukherjee Avik.K."/>
            <person name="Izumyama S."/>
            <person name="Nakada-Tsukui K."/>
            <person name="Nozaki T."/>
        </authorList>
    </citation>
    <scope>NUCLEOTIDE SEQUENCE [LARGE SCALE GENOMIC DNA]</scope>
    <source>
        <strain evidence="2 3">HM1:IMSS clone 6</strain>
    </source>
</reference>
<accession>A0A5K1VKB6</accession>